<dbReference type="InterPro" id="IPR036249">
    <property type="entry name" value="Thioredoxin-like_sf"/>
</dbReference>
<keyword evidence="7" id="KW-1185">Reference proteome</keyword>
<dbReference type="PROSITE" id="PS51352">
    <property type="entry name" value="THIOREDOXIN_2"/>
    <property type="match status" value="1"/>
</dbReference>
<evidence type="ECO:0000256" key="2">
    <source>
        <dbReference type="ARBA" id="ARBA00022748"/>
    </source>
</evidence>
<dbReference type="PANTHER" id="PTHR42852:SF6">
    <property type="entry name" value="THIOL:DISULFIDE INTERCHANGE PROTEIN DSBE"/>
    <property type="match status" value="1"/>
</dbReference>
<protein>
    <submittedName>
        <fullName evidence="6">Thioredoxin-like</fullName>
    </submittedName>
</protein>
<dbReference type="EMBL" id="FOEI01000002">
    <property type="protein sequence ID" value="SEP74937.1"/>
    <property type="molecule type" value="Genomic_DNA"/>
</dbReference>
<evidence type="ECO:0000259" key="5">
    <source>
        <dbReference type="PROSITE" id="PS51352"/>
    </source>
</evidence>
<dbReference type="PANTHER" id="PTHR42852">
    <property type="entry name" value="THIOL:DISULFIDE INTERCHANGE PROTEIN DSBE"/>
    <property type="match status" value="1"/>
</dbReference>
<dbReference type="STRING" id="1299341.SAMN05444005_102101"/>
<keyword evidence="3" id="KW-1015">Disulfide bond</keyword>
<gene>
    <name evidence="6" type="ORF">SAMN05444005_102101</name>
</gene>
<feature type="domain" description="Thioredoxin" evidence="5">
    <location>
        <begin position="320"/>
        <end position="479"/>
    </location>
</feature>
<dbReference type="CDD" id="cd02966">
    <property type="entry name" value="TlpA_like_family"/>
    <property type="match status" value="1"/>
</dbReference>
<proteinExistence type="predicted"/>
<accession>A0A1H9AEM4</accession>
<dbReference type="Gene3D" id="3.40.30.10">
    <property type="entry name" value="Glutaredoxin"/>
    <property type="match status" value="1"/>
</dbReference>
<sequence length="479" mass="56286">MNKIFFALIFTSFMFAQKSDSITLVFKQSDYFIKSNESKDVKRLASMVSFIDNLGIKKTDIDVKNQTQAFKFSYLPKDNSVLLYHNFIETNKTAVVKLKKGDEVEISYEKGYPFFTILNRETKPFDVNFETQTNLYYPITYYEFVKDSKKSPEKNRKLYSEQNDKYKVKLKSTIDSLKSKDLISDELANLYYKNGMLYLKNISNTNFKEFENELQSDELLGLKSFGFYVLNYAENEIGVTITKTIETNKMEIDGKMKNFNMERKNVDYKDMFSKVENSTLFSSKIKTLILFNVLQRLAFKNDLDVKLYFEKFKKYCDDAELLNQFEKDNLLETNDLKQIDNKLVLFDKNKKETSIDELLKINKGKVVFVDFWASWCAPCREALPYSLKMINEEEMKDVVFIYLSIDTVFDNWKKTTEFEKLPETLSFLVVNPKASKWLLDLNVSTIPRYMIFDKEGKLVNSDSVGPKTNNLKKELKKYL</sequence>
<organism evidence="6 7">
    <name type="scientific">Flavobacterium urocaniciphilum</name>
    <dbReference type="NCBI Taxonomy" id="1299341"/>
    <lineage>
        <taxon>Bacteria</taxon>
        <taxon>Pseudomonadati</taxon>
        <taxon>Bacteroidota</taxon>
        <taxon>Flavobacteriia</taxon>
        <taxon>Flavobacteriales</taxon>
        <taxon>Flavobacteriaceae</taxon>
        <taxon>Flavobacterium</taxon>
    </lineage>
</organism>
<dbReference type="RefSeq" id="WP_091465881.1">
    <property type="nucleotide sequence ID" value="NZ_FOEI01000002.1"/>
</dbReference>
<dbReference type="InterPro" id="IPR012336">
    <property type="entry name" value="Thioredoxin-like_fold"/>
</dbReference>
<evidence type="ECO:0000256" key="3">
    <source>
        <dbReference type="ARBA" id="ARBA00023157"/>
    </source>
</evidence>
<dbReference type="InterPro" id="IPR013766">
    <property type="entry name" value="Thioredoxin_domain"/>
</dbReference>
<name>A0A1H9AEM4_9FLAO</name>
<dbReference type="AlphaFoldDB" id="A0A1H9AEM4"/>
<dbReference type="Proteomes" id="UP000198648">
    <property type="component" value="Unassembled WGS sequence"/>
</dbReference>
<evidence type="ECO:0000313" key="6">
    <source>
        <dbReference type="EMBL" id="SEP74937.1"/>
    </source>
</evidence>
<dbReference type="OrthoDB" id="1098640at2"/>
<evidence type="ECO:0000256" key="4">
    <source>
        <dbReference type="ARBA" id="ARBA00023284"/>
    </source>
</evidence>
<keyword evidence="2" id="KW-0201">Cytochrome c-type biogenesis</keyword>
<dbReference type="GO" id="GO:0030313">
    <property type="term" value="C:cell envelope"/>
    <property type="evidence" value="ECO:0007669"/>
    <property type="project" value="UniProtKB-SubCell"/>
</dbReference>
<dbReference type="GO" id="GO:0017004">
    <property type="term" value="P:cytochrome complex assembly"/>
    <property type="evidence" value="ECO:0007669"/>
    <property type="project" value="UniProtKB-KW"/>
</dbReference>
<reference evidence="6 7" key="1">
    <citation type="submission" date="2016-10" db="EMBL/GenBank/DDBJ databases">
        <authorList>
            <person name="de Groot N.N."/>
        </authorList>
    </citation>
    <scope>NUCLEOTIDE SEQUENCE [LARGE SCALE GENOMIC DNA]</scope>
    <source>
        <strain evidence="6 7">DSM 27078</strain>
    </source>
</reference>
<comment type="subcellular location">
    <subcellularLocation>
        <location evidence="1">Cell envelope</location>
    </subcellularLocation>
</comment>
<keyword evidence="4" id="KW-0676">Redox-active center</keyword>
<dbReference type="InterPro" id="IPR050553">
    <property type="entry name" value="Thioredoxin_ResA/DsbE_sf"/>
</dbReference>
<evidence type="ECO:0000313" key="7">
    <source>
        <dbReference type="Proteomes" id="UP000198648"/>
    </source>
</evidence>
<evidence type="ECO:0000256" key="1">
    <source>
        <dbReference type="ARBA" id="ARBA00004196"/>
    </source>
</evidence>
<dbReference type="SUPFAM" id="SSF52833">
    <property type="entry name" value="Thioredoxin-like"/>
    <property type="match status" value="1"/>
</dbReference>
<dbReference type="Pfam" id="PF13905">
    <property type="entry name" value="Thioredoxin_8"/>
    <property type="match status" value="1"/>
</dbReference>